<evidence type="ECO:0000313" key="1">
    <source>
        <dbReference type="EMBL" id="WXL28776.1"/>
    </source>
</evidence>
<name>A0ABZ2RVF8_9BACT</name>
<gene>
    <name evidence="1" type="ORF">WG617_01945</name>
</gene>
<reference evidence="1" key="1">
    <citation type="submission" date="2024-03" db="EMBL/GenBank/DDBJ databases">
        <title>Complete genome sequence of Mycoplasma felifaucium Z921 isolated from the trachea of a cheetah.</title>
        <authorList>
            <person name="Spergser J."/>
        </authorList>
    </citation>
    <scope>NUCLEOTIDE SEQUENCE [LARGE SCALE GENOMIC DNA]</scope>
    <source>
        <strain evidence="1">Z921</strain>
    </source>
</reference>
<keyword evidence="2" id="KW-1185">Reference proteome</keyword>
<dbReference type="Proteomes" id="UP001477443">
    <property type="component" value="Chromosome"/>
</dbReference>
<protein>
    <submittedName>
        <fullName evidence="1">Uncharacterized protein</fullName>
    </submittedName>
</protein>
<evidence type="ECO:0000313" key="2">
    <source>
        <dbReference type="Proteomes" id="UP001477443"/>
    </source>
</evidence>
<accession>A0ABZ2RVF8</accession>
<organism evidence="1 2">
    <name type="scientific">Mycoplasmopsis felifaucium</name>
    <dbReference type="NCBI Taxonomy" id="35768"/>
    <lineage>
        <taxon>Bacteria</taxon>
        <taxon>Bacillati</taxon>
        <taxon>Mycoplasmatota</taxon>
        <taxon>Mycoplasmoidales</taxon>
        <taxon>Metamycoplasmataceae</taxon>
        <taxon>Mycoplasmopsis</taxon>
    </lineage>
</organism>
<dbReference type="EMBL" id="CP148067">
    <property type="protein sequence ID" value="WXL28776.1"/>
    <property type="molecule type" value="Genomic_DNA"/>
</dbReference>
<sequence>MWLFSSITSLSSFAFLIASFRLFKASVNSATVLSLSTSLSFRALSRLLTISV</sequence>
<proteinExistence type="predicted"/>